<feature type="domain" description="Nuclease associated modular" evidence="2">
    <location>
        <begin position="166"/>
        <end position="182"/>
    </location>
</feature>
<feature type="compositionally biased region" description="Basic and acidic residues" evidence="1">
    <location>
        <begin position="193"/>
        <end position="203"/>
    </location>
</feature>
<feature type="domain" description="Nuclease associated modular" evidence="2">
    <location>
        <begin position="207"/>
        <end position="223"/>
    </location>
</feature>
<dbReference type="InterPro" id="IPR035901">
    <property type="entry name" value="GIY-YIG_endonuc_sf"/>
</dbReference>
<evidence type="ECO:0000259" key="2">
    <source>
        <dbReference type="SMART" id="SM00496"/>
    </source>
</evidence>
<feature type="domain" description="Nuclease associated modular" evidence="2">
    <location>
        <begin position="224"/>
        <end position="240"/>
    </location>
</feature>
<keyword evidence="4" id="KW-1185">Reference proteome</keyword>
<dbReference type="GO" id="GO:0003677">
    <property type="term" value="F:DNA binding"/>
    <property type="evidence" value="ECO:0007669"/>
    <property type="project" value="UniProtKB-KW"/>
</dbReference>
<feature type="domain" description="Nuclease associated modular" evidence="2">
    <location>
        <begin position="120"/>
        <end position="136"/>
    </location>
</feature>
<gene>
    <name evidence="3" type="ORF">WHI96_08005</name>
</gene>
<sequence length="263" mass="29075">MSFAQRNVVYGLSLDGVNFRYVGMTTGSLQQRWWAHSYRARTAPRTAVQCWIAKHGPEQVMVTVLERCGSIEELHEAEVRWIETLRGQGADLLNLTEGGEGVLGLRHSPEVRALMSQQRTGRTSSEETRRKISLSAKAQRAAELAAGQPSPSAGRPKSEEHKAKLRARVVSKETRQRMSEAARGRPSPFAGKQHTEESKEKLRAAALGRKATPEARAKMSEARRGKPKSAEHRARIAESVRRARALRAEQAAGQRQPEAAGDV</sequence>
<dbReference type="CDD" id="cd10443">
    <property type="entry name" value="GIY-YIG_HE_Tlr8p_PBC-V_like"/>
    <property type="match status" value="1"/>
</dbReference>
<organism evidence="3 4">
    <name type="scientific">Pseudonocardia tropica</name>
    <dbReference type="NCBI Taxonomy" id="681289"/>
    <lineage>
        <taxon>Bacteria</taxon>
        <taxon>Bacillati</taxon>
        <taxon>Actinomycetota</taxon>
        <taxon>Actinomycetes</taxon>
        <taxon>Pseudonocardiales</taxon>
        <taxon>Pseudonocardiaceae</taxon>
        <taxon>Pseudonocardia</taxon>
    </lineage>
</organism>
<dbReference type="SUPFAM" id="SSF64496">
    <property type="entry name" value="DNA-binding domain of intron-encoded endonucleases"/>
    <property type="match status" value="1"/>
</dbReference>
<dbReference type="SUPFAM" id="SSF82771">
    <property type="entry name" value="GIY-YIG endonuclease"/>
    <property type="match status" value="1"/>
</dbReference>
<proteinExistence type="predicted"/>
<protein>
    <submittedName>
        <fullName evidence="3">NUMOD3 domain-containing DNA-binding protein</fullName>
    </submittedName>
</protein>
<dbReference type="Proteomes" id="UP001464923">
    <property type="component" value="Unassembled WGS sequence"/>
</dbReference>
<feature type="compositionally biased region" description="Basic and acidic residues" evidence="1">
    <location>
        <begin position="170"/>
        <end position="183"/>
    </location>
</feature>
<keyword evidence="3" id="KW-0238">DNA-binding</keyword>
<accession>A0ABV1JS36</accession>
<evidence type="ECO:0000313" key="4">
    <source>
        <dbReference type="Proteomes" id="UP001464923"/>
    </source>
</evidence>
<dbReference type="EMBL" id="JBEDNP010000004">
    <property type="protein sequence ID" value="MEQ3538761.1"/>
    <property type="molecule type" value="Genomic_DNA"/>
</dbReference>
<dbReference type="SMART" id="SM00496">
    <property type="entry name" value="IENR2"/>
    <property type="match status" value="6"/>
</dbReference>
<dbReference type="RefSeq" id="WP_345652781.1">
    <property type="nucleotide sequence ID" value="NZ_BAABLY010000082.1"/>
</dbReference>
<feature type="region of interest" description="Disordered" evidence="1">
    <location>
        <begin position="113"/>
        <end position="263"/>
    </location>
</feature>
<feature type="domain" description="Nuclease associated modular" evidence="2">
    <location>
        <begin position="103"/>
        <end position="119"/>
    </location>
</feature>
<name>A0ABV1JS36_9PSEU</name>
<evidence type="ECO:0000313" key="3">
    <source>
        <dbReference type="EMBL" id="MEQ3538761.1"/>
    </source>
</evidence>
<dbReference type="InterPro" id="IPR003611">
    <property type="entry name" value="NUMOD3"/>
</dbReference>
<feature type="domain" description="Nuclease associated modular" evidence="2">
    <location>
        <begin position="190"/>
        <end position="206"/>
    </location>
</feature>
<reference evidence="3 4" key="1">
    <citation type="submission" date="2024-03" db="EMBL/GenBank/DDBJ databases">
        <title>Draft genome sequence of Pseudonocardia tropica JCM 19149.</title>
        <authorList>
            <person name="Butdee W."/>
            <person name="Duangmal K."/>
        </authorList>
    </citation>
    <scope>NUCLEOTIDE SEQUENCE [LARGE SCALE GENOMIC DNA]</scope>
    <source>
        <strain evidence="3 4">JCM 19149</strain>
    </source>
</reference>
<comment type="caution">
    <text evidence="3">The sequence shown here is derived from an EMBL/GenBank/DDBJ whole genome shotgun (WGS) entry which is preliminary data.</text>
</comment>
<evidence type="ECO:0000256" key="1">
    <source>
        <dbReference type="SAM" id="MobiDB-lite"/>
    </source>
</evidence>
<feature type="compositionally biased region" description="Basic and acidic residues" evidence="1">
    <location>
        <begin position="211"/>
        <end position="241"/>
    </location>
</feature>
<dbReference type="Pfam" id="PF07460">
    <property type="entry name" value="NUMOD3"/>
    <property type="match status" value="3"/>
</dbReference>